<evidence type="ECO:0000256" key="1">
    <source>
        <dbReference type="SAM" id="Phobius"/>
    </source>
</evidence>
<keyword evidence="3" id="KW-1185">Reference proteome</keyword>
<keyword evidence="1" id="KW-1133">Transmembrane helix</keyword>
<feature type="transmembrane region" description="Helical" evidence="1">
    <location>
        <begin position="217"/>
        <end position="235"/>
    </location>
</feature>
<evidence type="ECO:0000313" key="3">
    <source>
        <dbReference type="Proteomes" id="UP000427281"/>
    </source>
</evidence>
<keyword evidence="1" id="KW-0812">Transmembrane</keyword>
<feature type="transmembrane region" description="Helical" evidence="1">
    <location>
        <begin position="53"/>
        <end position="71"/>
    </location>
</feature>
<evidence type="ECO:0000313" key="2">
    <source>
        <dbReference type="EMBL" id="QGQ26125.1"/>
    </source>
</evidence>
<reference evidence="2 3" key="1">
    <citation type="submission" date="2019-09" db="EMBL/GenBank/DDBJ databases">
        <title>Gimesia benthica sp. nov., a novel bacterium isolated from deep-sea water of the Northwest Indian Ocean.</title>
        <authorList>
            <person name="Dai X."/>
        </authorList>
    </citation>
    <scope>NUCLEOTIDE SEQUENCE [LARGE SCALE GENOMIC DNA]</scope>
    <source>
        <strain evidence="2 3">E7</strain>
    </source>
</reference>
<protein>
    <submittedName>
        <fullName evidence="2">Uncharacterized protein</fullName>
    </submittedName>
</protein>
<feature type="transmembrane region" description="Helical" evidence="1">
    <location>
        <begin position="20"/>
        <end position="41"/>
    </location>
</feature>
<dbReference type="KEGG" id="gim:F1728_27115"/>
<feature type="transmembrane region" description="Helical" evidence="1">
    <location>
        <begin position="285"/>
        <end position="303"/>
    </location>
</feature>
<dbReference type="EMBL" id="CP043930">
    <property type="protein sequence ID" value="QGQ26125.1"/>
    <property type="molecule type" value="Genomic_DNA"/>
</dbReference>
<feature type="transmembrane region" description="Helical" evidence="1">
    <location>
        <begin position="256"/>
        <end position="273"/>
    </location>
</feature>
<dbReference type="Proteomes" id="UP000427281">
    <property type="component" value="Chromosome"/>
</dbReference>
<feature type="transmembrane region" description="Helical" evidence="1">
    <location>
        <begin position="191"/>
        <end position="211"/>
    </location>
</feature>
<proteinExistence type="predicted"/>
<gene>
    <name evidence="2" type="ORF">F1728_27115</name>
</gene>
<accession>A0A6I6ALP6</accession>
<organism evidence="2 3">
    <name type="scientific">Gimesia benthica</name>
    <dbReference type="NCBI Taxonomy" id="2608982"/>
    <lineage>
        <taxon>Bacteria</taxon>
        <taxon>Pseudomonadati</taxon>
        <taxon>Planctomycetota</taxon>
        <taxon>Planctomycetia</taxon>
        <taxon>Planctomycetales</taxon>
        <taxon>Planctomycetaceae</taxon>
        <taxon>Gimesia</taxon>
    </lineage>
</organism>
<keyword evidence="1" id="KW-0472">Membrane</keyword>
<dbReference type="AlphaFoldDB" id="A0A6I6ALP6"/>
<sequence>MVAGEGSAGEYRVFRLRKYYLYVGLAGLVLFFTMTVLCLLADMDDVPADRRTLLAIISTSISGLFTVSSLWLILSYIYSTLIFDGFKIIFRGVLLRKELDLERVRQLRWIGGGAGIIKLKTLTEKGTIYLDNFAYEDRLWIVERLRNQAPESHQEGWDLFCHRIAMPLRRYDPQTIHVPDKNEVLLTRKRWDWLLLPFILLTAVFGLVAAWKFGLPRMLTAPVLPTALWLFLRYSTPRKGMVARKLSADPEQNSQLAFFGWFLLVYMLIQFVNRFVNFPWLDESTLSISVSVFGICVLFWRSYQFDKANYQKRLEASKTSVKEWEAGLKTDFS</sequence>
<name>A0A6I6ALP6_9PLAN</name>